<dbReference type="GO" id="GO:0016787">
    <property type="term" value="F:hydrolase activity"/>
    <property type="evidence" value="ECO:0007669"/>
    <property type="project" value="InterPro"/>
</dbReference>
<dbReference type="CDD" id="cd00118">
    <property type="entry name" value="LysM"/>
    <property type="match status" value="1"/>
</dbReference>
<keyword evidence="3" id="KW-1185">Reference proteome</keyword>
<dbReference type="InterPro" id="IPR011105">
    <property type="entry name" value="Cell_wall_hydrolase_SleB"/>
</dbReference>
<dbReference type="InterPro" id="IPR042047">
    <property type="entry name" value="SleB_dom1"/>
</dbReference>
<dbReference type="PROSITE" id="PS51782">
    <property type="entry name" value="LYSM"/>
    <property type="match status" value="1"/>
</dbReference>
<dbReference type="RefSeq" id="WP_188689618.1">
    <property type="nucleotide sequence ID" value="NZ_BMIR01000002.1"/>
</dbReference>
<evidence type="ECO:0000313" key="3">
    <source>
        <dbReference type="Proteomes" id="UP000628775"/>
    </source>
</evidence>
<dbReference type="Pfam" id="PF07486">
    <property type="entry name" value="Hydrolase_2"/>
    <property type="match status" value="1"/>
</dbReference>
<gene>
    <name evidence="2" type="ORF">GCM10011391_08580</name>
</gene>
<dbReference type="Gene3D" id="3.10.350.10">
    <property type="entry name" value="LysM domain"/>
    <property type="match status" value="1"/>
</dbReference>
<dbReference type="AlphaFoldDB" id="A0A8J2VM94"/>
<feature type="domain" description="LysM" evidence="1">
    <location>
        <begin position="22"/>
        <end position="67"/>
    </location>
</feature>
<dbReference type="SUPFAM" id="SSF54106">
    <property type="entry name" value="LysM domain"/>
    <property type="match status" value="1"/>
</dbReference>
<accession>A0A8J2VM94</accession>
<dbReference type="Pfam" id="PF01476">
    <property type="entry name" value="LysM"/>
    <property type="match status" value="1"/>
</dbReference>
<dbReference type="Gene3D" id="1.10.10.2520">
    <property type="entry name" value="Cell wall hydrolase SleB, domain 1"/>
    <property type="match status" value="1"/>
</dbReference>
<dbReference type="Gene3D" id="6.20.240.60">
    <property type="match status" value="1"/>
</dbReference>
<dbReference type="InterPro" id="IPR018392">
    <property type="entry name" value="LysM"/>
</dbReference>
<dbReference type="InterPro" id="IPR036779">
    <property type="entry name" value="LysM_dom_sf"/>
</dbReference>
<evidence type="ECO:0000259" key="1">
    <source>
        <dbReference type="PROSITE" id="PS51782"/>
    </source>
</evidence>
<dbReference type="SMART" id="SM00257">
    <property type="entry name" value="LysM"/>
    <property type="match status" value="1"/>
</dbReference>
<sequence length="190" mass="20604">MKKWLMMIALSTSVIGPGAKSFAYTAHSGDTLSTIAQAHHMTVHQVLAMNPQITDPNAISIGQAIHLEKMTVSAEDRKLLAQLIHAEAGGEPFRGKVKVAQVVLNRVKSPQFPNSIRNVIMQKGQFSPVANGSIQNTPSASDYMAADTALNEENNGDGSLYFFNPEIAADSQWFSSLETTTVIGHHVFKK</sequence>
<protein>
    <recommendedName>
        <fullName evidence="1">LysM domain-containing protein</fullName>
    </recommendedName>
</protein>
<reference evidence="2" key="2">
    <citation type="submission" date="2020-09" db="EMBL/GenBank/DDBJ databases">
        <authorList>
            <person name="Sun Q."/>
            <person name="Zhou Y."/>
        </authorList>
    </citation>
    <scope>NUCLEOTIDE SEQUENCE</scope>
    <source>
        <strain evidence="2">CGMCC 1.15371</strain>
    </source>
</reference>
<dbReference type="EMBL" id="BMIR01000002">
    <property type="protein sequence ID" value="GGE32202.1"/>
    <property type="molecule type" value="Genomic_DNA"/>
</dbReference>
<proteinExistence type="predicted"/>
<dbReference type="Proteomes" id="UP000628775">
    <property type="component" value="Unassembled WGS sequence"/>
</dbReference>
<name>A0A8J2VM94_9BACL</name>
<organism evidence="2 3">
    <name type="scientific">Pullulanibacillus camelliae</name>
    <dbReference type="NCBI Taxonomy" id="1707096"/>
    <lineage>
        <taxon>Bacteria</taxon>
        <taxon>Bacillati</taxon>
        <taxon>Bacillota</taxon>
        <taxon>Bacilli</taxon>
        <taxon>Bacillales</taxon>
        <taxon>Sporolactobacillaceae</taxon>
        <taxon>Pullulanibacillus</taxon>
    </lineage>
</organism>
<evidence type="ECO:0000313" key="2">
    <source>
        <dbReference type="EMBL" id="GGE32202.1"/>
    </source>
</evidence>
<comment type="caution">
    <text evidence="2">The sequence shown here is derived from an EMBL/GenBank/DDBJ whole genome shotgun (WGS) entry which is preliminary data.</text>
</comment>
<reference evidence="2" key="1">
    <citation type="journal article" date="2014" name="Int. J. Syst. Evol. Microbiol.">
        <title>Complete genome sequence of Corynebacterium casei LMG S-19264T (=DSM 44701T), isolated from a smear-ripened cheese.</title>
        <authorList>
            <consortium name="US DOE Joint Genome Institute (JGI-PGF)"/>
            <person name="Walter F."/>
            <person name="Albersmeier A."/>
            <person name="Kalinowski J."/>
            <person name="Ruckert C."/>
        </authorList>
    </citation>
    <scope>NUCLEOTIDE SEQUENCE</scope>
    <source>
        <strain evidence="2">CGMCC 1.15371</strain>
    </source>
</reference>